<comment type="caution">
    <text evidence="2">The sequence shown here is derived from an EMBL/GenBank/DDBJ whole genome shotgun (WGS) entry which is preliminary data.</text>
</comment>
<dbReference type="SUPFAM" id="SSF53774">
    <property type="entry name" value="Glutaminase/Asparaginase"/>
    <property type="match status" value="1"/>
</dbReference>
<dbReference type="PIRSF" id="PIRSF500176">
    <property type="entry name" value="L_ASNase"/>
    <property type="match status" value="1"/>
</dbReference>
<sequence length="185" mass="20077">MLDGTSFVYEDGSAIAPPWNICMQSVRIIVTGGTIDKVHDILTETLGFSGPGRSQIPELLKQARCEHPVVEILMQKDSLEFEDRDRQAIAAAVEAAPEKSVVVTHGTGTMDRTARFLGPRVSDKTVVLTGAMRPFSLGASDGPFNLGGAIIAAQILPHGVWGAMNGRIFPFDRLKKNTRTGRFDR</sequence>
<dbReference type="PIRSF" id="PIRSF001220">
    <property type="entry name" value="L-ASNase_gatD"/>
    <property type="match status" value="1"/>
</dbReference>
<dbReference type="GO" id="GO:0004067">
    <property type="term" value="F:asparaginase activity"/>
    <property type="evidence" value="ECO:0007669"/>
    <property type="project" value="UniProtKB-EC"/>
</dbReference>
<keyword evidence="2" id="KW-0378">Hydrolase</keyword>
<dbReference type="Pfam" id="PF00710">
    <property type="entry name" value="Asparaginase"/>
    <property type="match status" value="1"/>
</dbReference>
<proteinExistence type="predicted"/>
<dbReference type="InterPro" id="IPR027474">
    <property type="entry name" value="L-asparaginase_N"/>
</dbReference>
<evidence type="ECO:0000313" key="3">
    <source>
        <dbReference type="Proteomes" id="UP001556196"/>
    </source>
</evidence>
<dbReference type="InterPro" id="IPR037152">
    <property type="entry name" value="L-asparaginase_N_sf"/>
</dbReference>
<dbReference type="RefSeq" id="WP_367725498.1">
    <property type="nucleotide sequence ID" value="NZ_JBFOCI010000007.1"/>
</dbReference>
<dbReference type="PANTHER" id="PTHR11707:SF28">
    <property type="entry name" value="60 KDA LYSOPHOSPHOLIPASE"/>
    <property type="match status" value="1"/>
</dbReference>
<keyword evidence="3" id="KW-1185">Reference proteome</keyword>
<feature type="domain" description="L-asparaginase N-terminal" evidence="1">
    <location>
        <begin position="26"/>
        <end position="178"/>
    </location>
</feature>
<evidence type="ECO:0000313" key="2">
    <source>
        <dbReference type="EMBL" id="MEW9808275.1"/>
    </source>
</evidence>
<reference evidence="2 3" key="1">
    <citation type="submission" date="2024-06" db="EMBL/GenBank/DDBJ databases">
        <authorList>
            <person name="Tuo L."/>
        </authorList>
    </citation>
    <scope>NUCLEOTIDE SEQUENCE [LARGE SCALE GENOMIC DNA]</scope>
    <source>
        <strain evidence="2 3">ZMM04-5</strain>
    </source>
</reference>
<dbReference type="InterPro" id="IPR036152">
    <property type="entry name" value="Asp/glu_Ase-like_sf"/>
</dbReference>
<dbReference type="PRINTS" id="PR00139">
    <property type="entry name" value="ASNGLNASE"/>
</dbReference>
<dbReference type="InterPro" id="IPR006034">
    <property type="entry name" value="Asparaginase/glutaminase-like"/>
</dbReference>
<protein>
    <submittedName>
        <fullName evidence="2">Asparaginase domain-containing protein</fullName>
        <ecNumber evidence="2">3.5.1.1</ecNumber>
    </submittedName>
</protein>
<organism evidence="2 3">
    <name type="scientific">Mesorhizobium marinum</name>
    <dbReference type="NCBI Taxonomy" id="3228790"/>
    <lineage>
        <taxon>Bacteria</taxon>
        <taxon>Pseudomonadati</taxon>
        <taxon>Pseudomonadota</taxon>
        <taxon>Alphaproteobacteria</taxon>
        <taxon>Hyphomicrobiales</taxon>
        <taxon>Phyllobacteriaceae</taxon>
        <taxon>Mesorhizobium</taxon>
    </lineage>
</organism>
<dbReference type="PROSITE" id="PS51732">
    <property type="entry name" value="ASN_GLN_ASE_3"/>
    <property type="match status" value="1"/>
</dbReference>
<dbReference type="Gene3D" id="3.40.50.1170">
    <property type="entry name" value="L-asparaginase, N-terminal domain"/>
    <property type="match status" value="1"/>
</dbReference>
<dbReference type="Proteomes" id="UP001556196">
    <property type="component" value="Unassembled WGS sequence"/>
</dbReference>
<name>A0ABV3R4M6_9HYPH</name>
<dbReference type="EMBL" id="JBFOCI010000007">
    <property type="protein sequence ID" value="MEW9808275.1"/>
    <property type="molecule type" value="Genomic_DNA"/>
</dbReference>
<dbReference type="EC" id="3.5.1.1" evidence="2"/>
<gene>
    <name evidence="2" type="ORF">ABUE31_19980</name>
</gene>
<accession>A0ABV3R4M6</accession>
<dbReference type="PANTHER" id="PTHR11707">
    <property type="entry name" value="L-ASPARAGINASE"/>
    <property type="match status" value="1"/>
</dbReference>
<evidence type="ECO:0000259" key="1">
    <source>
        <dbReference type="Pfam" id="PF00710"/>
    </source>
</evidence>